<accession>A0A383R7X0</accession>
<name>A0A383R7X0_PAEAL</name>
<reference evidence="2" key="1">
    <citation type="submission" date="2018-08" db="EMBL/GenBank/DDBJ databases">
        <authorList>
            <person name="Chevrot R."/>
        </authorList>
    </citation>
    <scope>NUCLEOTIDE SEQUENCE [LARGE SCALE GENOMIC DNA]</scope>
</reference>
<proteinExistence type="predicted"/>
<gene>
    <name evidence="1" type="ORF">PBLR_11669</name>
</gene>
<dbReference type="Proteomes" id="UP000304148">
    <property type="component" value="Chromosome"/>
</dbReference>
<evidence type="ECO:0000313" key="1">
    <source>
        <dbReference type="EMBL" id="SYX83247.1"/>
    </source>
</evidence>
<dbReference type="AlphaFoldDB" id="A0A383R7X0"/>
<sequence>MRRILSECVLTTFAVLKYSKGNTTACCIQNQAKRLLKIPVRTFKGLLCFFTEISRVLDMRVR</sequence>
<organism evidence="1 2">
    <name type="scientific">Paenibacillus alvei</name>
    <name type="common">Bacillus alvei</name>
    <dbReference type="NCBI Taxonomy" id="44250"/>
    <lineage>
        <taxon>Bacteria</taxon>
        <taxon>Bacillati</taxon>
        <taxon>Bacillota</taxon>
        <taxon>Bacilli</taxon>
        <taxon>Bacillales</taxon>
        <taxon>Paenibacillaceae</taxon>
        <taxon>Paenibacillus</taxon>
    </lineage>
</organism>
<dbReference type="EMBL" id="LS992241">
    <property type="protein sequence ID" value="SYX83247.1"/>
    <property type="molecule type" value="Genomic_DNA"/>
</dbReference>
<protein>
    <submittedName>
        <fullName evidence="1">Uncharacterized protein</fullName>
    </submittedName>
</protein>
<evidence type="ECO:0000313" key="2">
    <source>
        <dbReference type="Proteomes" id="UP000304148"/>
    </source>
</evidence>